<reference evidence="4 5" key="1">
    <citation type="submission" date="2024-09" db="EMBL/GenBank/DDBJ databases">
        <authorList>
            <person name="Lee S.D."/>
        </authorList>
    </citation>
    <scope>NUCLEOTIDE SEQUENCE [LARGE SCALE GENOMIC DNA]</scope>
    <source>
        <strain evidence="4 5">N1-1</strain>
    </source>
</reference>
<sequence length="407" mass="44897">MTTSTPATPAAPATPPSFAFPAERGGCPFDPAPVYEQARKEQPTCLVSLWDGSRTWLVTRHEDVRTVLGDRRFSADATNPGFPFLSAGRRELATRSPSFIRMDDPEHAHLRRMLTGDFIVKRVEALRPRVQEVVDDFLDRMTTDRTSADLVSEFALPVPSLVICLLLGVPYEDHDLFQRCSAVLLDSRSTADQTRQASDELVGYLEHLAGEKEHSPDEAIISRLVARGELSRQEVARMSLLLLVAGHETTANMTALSTLALLRNPDQLARLRAEPQLIKGAVEELLRYLSVVQAGVTRVAVETVELGGHTIRAGEGVVCLLSTANRDEGVFGTPDDLDVARDARRHVAFGFGVHQCLGQPLARLELQIALETLLRRLPGLRLAVPFEEIEFRPDMAVYGVKALPVTW</sequence>
<organism evidence="4 5">
    <name type="scientific">Streptacidiphilus alkalitolerans</name>
    <dbReference type="NCBI Taxonomy" id="3342712"/>
    <lineage>
        <taxon>Bacteria</taxon>
        <taxon>Bacillati</taxon>
        <taxon>Actinomycetota</taxon>
        <taxon>Actinomycetes</taxon>
        <taxon>Kitasatosporales</taxon>
        <taxon>Streptomycetaceae</taxon>
        <taxon>Streptacidiphilus</taxon>
    </lineage>
</organism>
<dbReference type="PRINTS" id="PR00359">
    <property type="entry name" value="BP450"/>
</dbReference>
<keyword evidence="2" id="KW-0479">Metal-binding</keyword>
<dbReference type="PRINTS" id="PR00385">
    <property type="entry name" value="P450"/>
</dbReference>
<keyword evidence="2" id="KW-0503">Monooxygenase</keyword>
<dbReference type="PANTHER" id="PTHR46696:SF1">
    <property type="entry name" value="CYTOCHROME P450 YJIB-RELATED"/>
    <property type="match status" value="1"/>
</dbReference>
<feature type="region of interest" description="Disordered" evidence="3">
    <location>
        <begin position="1"/>
        <end position="23"/>
    </location>
</feature>
<feature type="compositionally biased region" description="Low complexity" evidence="3">
    <location>
        <begin position="1"/>
        <end position="22"/>
    </location>
</feature>
<evidence type="ECO:0000256" key="3">
    <source>
        <dbReference type="SAM" id="MobiDB-lite"/>
    </source>
</evidence>
<dbReference type="Pfam" id="PF00067">
    <property type="entry name" value="p450"/>
    <property type="match status" value="2"/>
</dbReference>
<keyword evidence="2" id="KW-0408">Iron</keyword>
<comment type="caution">
    <text evidence="4">The sequence shown here is derived from an EMBL/GenBank/DDBJ whole genome shotgun (WGS) entry which is preliminary data.</text>
</comment>
<dbReference type="RefSeq" id="WP_380503638.1">
    <property type="nucleotide sequence ID" value="NZ_JBHEZX010000002.1"/>
</dbReference>
<dbReference type="InterPro" id="IPR017972">
    <property type="entry name" value="Cyt_P450_CS"/>
</dbReference>
<dbReference type="SUPFAM" id="SSF48264">
    <property type="entry name" value="Cytochrome P450"/>
    <property type="match status" value="1"/>
</dbReference>
<dbReference type="Gene3D" id="1.10.630.10">
    <property type="entry name" value="Cytochrome P450"/>
    <property type="match status" value="1"/>
</dbReference>
<dbReference type="InterPro" id="IPR001128">
    <property type="entry name" value="Cyt_P450"/>
</dbReference>
<dbReference type="EC" id="1.14.-.-" evidence="4"/>
<dbReference type="PANTHER" id="PTHR46696">
    <property type="entry name" value="P450, PUTATIVE (EUROFUNG)-RELATED"/>
    <property type="match status" value="1"/>
</dbReference>
<dbReference type="PROSITE" id="PS00086">
    <property type="entry name" value="CYTOCHROME_P450"/>
    <property type="match status" value="1"/>
</dbReference>
<accession>A0ABV6V5D6</accession>
<proteinExistence type="inferred from homology"/>
<evidence type="ECO:0000256" key="2">
    <source>
        <dbReference type="RuleBase" id="RU000461"/>
    </source>
</evidence>
<dbReference type="GO" id="GO:0016491">
    <property type="term" value="F:oxidoreductase activity"/>
    <property type="evidence" value="ECO:0007669"/>
    <property type="project" value="UniProtKB-KW"/>
</dbReference>
<keyword evidence="2 4" id="KW-0560">Oxidoreductase</keyword>
<gene>
    <name evidence="4" type="ORF">ACEZDG_06460</name>
</gene>
<keyword evidence="2" id="KW-0349">Heme</keyword>
<dbReference type="CDD" id="cd11030">
    <property type="entry name" value="CYP105-like"/>
    <property type="match status" value="1"/>
</dbReference>
<evidence type="ECO:0000313" key="4">
    <source>
        <dbReference type="EMBL" id="MFC1408920.1"/>
    </source>
</evidence>
<evidence type="ECO:0000313" key="5">
    <source>
        <dbReference type="Proteomes" id="UP001592582"/>
    </source>
</evidence>
<dbReference type="InterPro" id="IPR036396">
    <property type="entry name" value="Cyt_P450_sf"/>
</dbReference>
<protein>
    <submittedName>
        <fullName evidence="4">Cytochrome P450</fullName>
        <ecNumber evidence="4">1.14.-.-</ecNumber>
    </submittedName>
</protein>
<dbReference type="EMBL" id="JBHEZX010000002">
    <property type="protein sequence ID" value="MFC1408920.1"/>
    <property type="molecule type" value="Genomic_DNA"/>
</dbReference>
<evidence type="ECO:0000256" key="1">
    <source>
        <dbReference type="ARBA" id="ARBA00010617"/>
    </source>
</evidence>
<dbReference type="Proteomes" id="UP001592582">
    <property type="component" value="Unassembled WGS sequence"/>
</dbReference>
<comment type="similarity">
    <text evidence="1 2">Belongs to the cytochrome P450 family.</text>
</comment>
<name>A0ABV6V5D6_9ACTN</name>
<keyword evidence="5" id="KW-1185">Reference proteome</keyword>
<dbReference type="InterPro" id="IPR002397">
    <property type="entry name" value="Cyt_P450_B"/>
</dbReference>